<dbReference type="Gene3D" id="3.40.50.300">
    <property type="entry name" value="P-loop containing nucleotide triphosphate hydrolases"/>
    <property type="match status" value="1"/>
</dbReference>
<dbReference type="SUPFAM" id="SSF52540">
    <property type="entry name" value="P-loop containing nucleoside triphosphate hydrolases"/>
    <property type="match status" value="1"/>
</dbReference>
<evidence type="ECO:0000256" key="2">
    <source>
        <dbReference type="ARBA" id="ARBA00022741"/>
    </source>
</evidence>
<dbReference type="GO" id="GO:0005524">
    <property type="term" value="F:ATP binding"/>
    <property type="evidence" value="ECO:0007669"/>
    <property type="project" value="UniProtKB-KW"/>
</dbReference>
<dbReference type="PROSITE" id="PS50893">
    <property type="entry name" value="ABC_TRANSPORTER_2"/>
    <property type="match status" value="1"/>
</dbReference>
<keyword evidence="1" id="KW-0813">Transport</keyword>
<dbReference type="KEGG" id="lmt:LMRG_02547"/>
<dbReference type="RefSeq" id="WP_003722201.1">
    <property type="nucleotide sequence ID" value="NC_017544.1"/>
</dbReference>
<dbReference type="PANTHER" id="PTHR42939:SF1">
    <property type="entry name" value="ABC TRANSPORTER ATP-BINDING PROTEIN ALBC-RELATED"/>
    <property type="match status" value="1"/>
</dbReference>
<dbReference type="PROSITE" id="PS00211">
    <property type="entry name" value="ABC_TRANSPORTER_1"/>
    <property type="match status" value="1"/>
</dbReference>
<keyword evidence="2" id="KW-0547">Nucleotide-binding</keyword>
<dbReference type="InterPro" id="IPR051782">
    <property type="entry name" value="ABC_Transporter_VariousFunc"/>
</dbReference>
<dbReference type="HOGENOM" id="CLU_000604_1_2_9"/>
<dbReference type="Proteomes" id="UP000001288">
    <property type="component" value="Chromosome"/>
</dbReference>
<protein>
    <submittedName>
        <fullName evidence="5">ABC-2 type transport system ATP-binding protein</fullName>
    </submittedName>
</protein>
<dbReference type="InterPro" id="IPR027417">
    <property type="entry name" value="P-loop_NTPase"/>
</dbReference>
<dbReference type="EMBL" id="CP002002">
    <property type="protein sequence ID" value="AEO06706.1"/>
    <property type="molecule type" value="Genomic_DNA"/>
</dbReference>
<name>A0A0H3GCS8_LISM4</name>
<keyword evidence="3 5" id="KW-0067">ATP-binding</keyword>
<reference evidence="6" key="1">
    <citation type="submission" date="2010-04" db="EMBL/GenBank/DDBJ databases">
        <title>The genome sequence of Listeria monocytogenes strain 10403S.</title>
        <authorList>
            <consortium name="The Broad Institute Genome Sequencing Platform"/>
            <consortium name="The Broad Institute Genome Sequencing Center for Infectious Disease"/>
            <person name="Borowsky M."/>
            <person name="Borodovsky M."/>
            <person name="Young S.K."/>
            <person name="Zeng Q."/>
            <person name="Koehrsen M."/>
            <person name="Fitzgerald M."/>
            <person name="Wiedmann M."/>
            <person name="Swaminathan B."/>
            <person name="Lauer P."/>
            <person name="Portnoy D."/>
            <person name="Cossart P."/>
            <person name="Buchrieser C."/>
            <person name="Higgins D."/>
            <person name="Abouelleil A."/>
            <person name="Alvarado L."/>
            <person name="Arachchi H.M."/>
            <person name="Berlin A."/>
            <person name="Borenstein D."/>
            <person name="Brown A."/>
            <person name="Chapman S.B."/>
            <person name="Chen Z."/>
            <person name="Dunbar C.D."/>
            <person name="Engels R."/>
            <person name="Freedman E."/>
            <person name="Gearin G."/>
            <person name="Gellesch M."/>
            <person name="Goldberg J."/>
            <person name="Griggs A."/>
            <person name="Gujja S."/>
            <person name="Heilman E."/>
            <person name="Heiman D."/>
            <person name="Howarth C."/>
            <person name="Jen D."/>
            <person name="Larson L."/>
            <person name="Lui A."/>
            <person name="MacDonald J."/>
            <person name="Mehta T."/>
            <person name="Montmayeur A."/>
            <person name="Neiman D."/>
            <person name="Park D."/>
            <person name="Pearson M."/>
            <person name="Priest M."/>
            <person name="Richards J."/>
            <person name="Roberts A."/>
            <person name="Saif S."/>
            <person name="Shea T."/>
            <person name="Shenoy N."/>
            <person name="Sisk P."/>
            <person name="Stolte C."/>
            <person name="Sykes S."/>
            <person name="Walk T."/>
            <person name="White J."/>
            <person name="Yandava C."/>
            <person name="Haas B."/>
            <person name="Nusbaum C."/>
            <person name="Birren B."/>
        </authorList>
    </citation>
    <scope>NUCLEOTIDE SEQUENCE [LARGE SCALE GENOMIC DNA]</scope>
    <source>
        <strain evidence="6">10403S</strain>
    </source>
</reference>
<evidence type="ECO:0000259" key="4">
    <source>
        <dbReference type="PROSITE" id="PS50893"/>
    </source>
</evidence>
<organism evidence="5 6">
    <name type="scientific">Listeria monocytogenes serotype 1/2a (strain 10403S)</name>
    <dbReference type="NCBI Taxonomy" id="393133"/>
    <lineage>
        <taxon>Bacteria</taxon>
        <taxon>Bacillati</taxon>
        <taxon>Bacillota</taxon>
        <taxon>Bacilli</taxon>
        <taxon>Bacillales</taxon>
        <taxon>Listeriaceae</taxon>
        <taxon>Listeria</taxon>
    </lineage>
</organism>
<dbReference type="AlphaFoldDB" id="A0A0H3GCS8"/>
<proteinExistence type="predicted"/>
<accession>A0A0H3GCS8</accession>
<gene>
    <name evidence="5" type="ordered locus">LMRG_02547</name>
</gene>
<dbReference type="Pfam" id="PF00005">
    <property type="entry name" value="ABC_tran"/>
    <property type="match status" value="1"/>
</dbReference>
<evidence type="ECO:0000313" key="6">
    <source>
        <dbReference type="Proteomes" id="UP000001288"/>
    </source>
</evidence>
<dbReference type="InterPro" id="IPR003593">
    <property type="entry name" value="AAA+_ATPase"/>
</dbReference>
<dbReference type="InterPro" id="IPR003439">
    <property type="entry name" value="ABC_transporter-like_ATP-bd"/>
</dbReference>
<sequence length="226" mass="25871">MNENLITITGLTKKYRKRKPLNDINLSLQKGKIIGLLGPNGAGKTTLLNAISGLLKPTSGTINLAENSKIAYLPSEDFLPNMVICDYFRIYHSFFPDFDQEKAKQMIRSFGINIKENTKYLSKGNAAKVMLALILCRDVDLYLLDEPFSEIDLISRDDLIKSIATFLKEDATLVVTTHLIQDMEMMFDEIIFLKRGKIIEQIDTETLREEYRKSVMDYYREVFGHA</sequence>
<evidence type="ECO:0000256" key="1">
    <source>
        <dbReference type="ARBA" id="ARBA00022448"/>
    </source>
</evidence>
<dbReference type="GO" id="GO:0016887">
    <property type="term" value="F:ATP hydrolysis activity"/>
    <property type="evidence" value="ECO:0007669"/>
    <property type="project" value="InterPro"/>
</dbReference>
<dbReference type="PANTHER" id="PTHR42939">
    <property type="entry name" value="ABC TRANSPORTER ATP-BINDING PROTEIN ALBC-RELATED"/>
    <property type="match status" value="1"/>
</dbReference>
<dbReference type="SMART" id="SM00382">
    <property type="entry name" value="AAA"/>
    <property type="match status" value="1"/>
</dbReference>
<dbReference type="CDD" id="cd03230">
    <property type="entry name" value="ABC_DR_subfamily_A"/>
    <property type="match status" value="1"/>
</dbReference>
<evidence type="ECO:0000256" key="3">
    <source>
        <dbReference type="ARBA" id="ARBA00022840"/>
    </source>
</evidence>
<dbReference type="InterPro" id="IPR017871">
    <property type="entry name" value="ABC_transporter-like_CS"/>
</dbReference>
<evidence type="ECO:0000313" key="5">
    <source>
        <dbReference type="EMBL" id="AEO06706.1"/>
    </source>
</evidence>
<feature type="domain" description="ABC transporter" evidence="4">
    <location>
        <begin position="6"/>
        <end position="220"/>
    </location>
</feature>